<proteinExistence type="predicted"/>
<protein>
    <submittedName>
        <fullName evidence="8">G protein-coupled receptor</fullName>
    </submittedName>
</protein>
<feature type="domain" description="G protein-coupled receptor GPR1/2/3 C-terminal" evidence="7">
    <location>
        <begin position="197"/>
        <end position="263"/>
    </location>
</feature>
<dbReference type="EMBL" id="JANTQA010000070">
    <property type="protein sequence ID" value="KAJ3425798.1"/>
    <property type="molecule type" value="Genomic_DNA"/>
</dbReference>
<dbReference type="AlphaFoldDB" id="A0AAV7Y7L1"/>
<feature type="region of interest" description="Disordered" evidence="5">
    <location>
        <begin position="291"/>
        <end position="327"/>
    </location>
</feature>
<dbReference type="Gene3D" id="1.20.1070.10">
    <property type="entry name" value="Rhodopsin 7-helix transmembrane proteins"/>
    <property type="match status" value="1"/>
</dbReference>
<reference evidence="8" key="2">
    <citation type="submission" date="2022-08" db="EMBL/GenBank/DDBJ databases">
        <title>Novel sulphate-reducing endosymbionts in the free-living metamonad Anaeramoeba.</title>
        <authorList>
            <person name="Jerlstrom-Hultqvist J."/>
            <person name="Cepicka I."/>
            <person name="Gallot-Lavallee L."/>
            <person name="Salas-Leiva D."/>
            <person name="Curtis B.A."/>
            <person name="Zahonova K."/>
            <person name="Pipaliya S."/>
            <person name="Dacks J."/>
            <person name="Roger A.J."/>
        </authorList>
    </citation>
    <scope>NUCLEOTIDE SEQUENCE</scope>
    <source>
        <strain evidence="8">Busselton2</strain>
    </source>
</reference>
<evidence type="ECO:0000256" key="6">
    <source>
        <dbReference type="SAM" id="Phobius"/>
    </source>
</evidence>
<feature type="transmembrane region" description="Helical" evidence="6">
    <location>
        <begin position="159"/>
        <end position="180"/>
    </location>
</feature>
<reference evidence="9" key="1">
    <citation type="submission" date="2022-08" db="EMBL/GenBank/DDBJ databases">
        <title>Novel sulfate-reducing endosymbionts in the free-living metamonad Anaeramoeba.</title>
        <authorList>
            <person name="Jerlstrom-Hultqvist J."/>
            <person name="Cepicka I."/>
            <person name="Gallot-Lavallee L."/>
            <person name="Salas-Leiva D."/>
            <person name="Curtis B.A."/>
            <person name="Zahonova K."/>
            <person name="Pipaliya S."/>
            <person name="Dacks J."/>
            <person name="Roger A.J."/>
        </authorList>
    </citation>
    <scope>NUCLEOTIDE SEQUENCE</scope>
    <source>
        <strain evidence="9">Schooner1</strain>
    </source>
</reference>
<feature type="transmembrane region" description="Helical" evidence="6">
    <location>
        <begin position="77"/>
        <end position="102"/>
    </location>
</feature>
<dbReference type="InterPro" id="IPR022343">
    <property type="entry name" value="GCR1-cAMP_receptor"/>
</dbReference>
<accession>A0AAV7Y7L1</accession>
<feature type="compositionally biased region" description="Low complexity" evidence="5">
    <location>
        <begin position="301"/>
        <end position="321"/>
    </location>
</feature>
<evidence type="ECO:0000313" key="11">
    <source>
        <dbReference type="Proteomes" id="UP001150062"/>
    </source>
</evidence>
<comment type="subcellular location">
    <subcellularLocation>
        <location evidence="1">Membrane</location>
        <topology evidence="1">Multi-pass membrane protein</topology>
    </subcellularLocation>
</comment>
<evidence type="ECO:0000256" key="5">
    <source>
        <dbReference type="SAM" id="MobiDB-lite"/>
    </source>
</evidence>
<keyword evidence="11" id="KW-1185">Reference proteome</keyword>
<comment type="caution">
    <text evidence="8">The sequence shown here is derived from an EMBL/GenBank/DDBJ whole genome shotgun (WGS) entry which is preliminary data.</text>
</comment>
<feature type="transmembrane region" description="Helical" evidence="6">
    <location>
        <begin position="240"/>
        <end position="260"/>
    </location>
</feature>
<dbReference type="GO" id="GO:0004930">
    <property type="term" value="F:G protein-coupled receptor activity"/>
    <property type="evidence" value="ECO:0007669"/>
    <property type="project" value="TreeGrafter"/>
</dbReference>
<sequence length="327" mass="38941">MEHATQENKILDILIRVFLSLSILGYLIIIFVYFKFPSYRKLHHKLICTLAVYDTISDLTFFFRVRAKYKTLCKFQAFFVTFFSTVPPYWVFTIALVTWMVIVYHPNKHFLKKFYNFSHFLIICFALILSIVSVTLSRNQPLENYWCLPDPTWVAVEYIWYWIMILFCCVFYVLSIQRLRKLFKEISKLDRDVMDKKKQEILIQIKMLSVPIVFVYTYTWPSISRILEFEHRKPPVWLQYMHGISFPLSGTIYCIIFVFCTKNSRTALFDWLLCKNRHLQKIYQSNNLGDSEFSEQETSDMFDSSSSDTSSDNLISSQSIDAENNYN</sequence>
<feature type="transmembrane region" description="Helical" evidence="6">
    <location>
        <begin position="114"/>
        <end position="136"/>
    </location>
</feature>
<feature type="transmembrane region" description="Helical" evidence="6">
    <location>
        <begin position="201"/>
        <end position="220"/>
    </location>
</feature>
<dbReference type="EMBL" id="JAOAOG010000193">
    <property type="protein sequence ID" value="KAJ6241447.1"/>
    <property type="molecule type" value="Genomic_DNA"/>
</dbReference>
<keyword evidence="2 6" id="KW-0812">Transmembrane</keyword>
<dbReference type="GO" id="GO:0007189">
    <property type="term" value="P:adenylate cyclase-activating G protein-coupled receptor signaling pathway"/>
    <property type="evidence" value="ECO:0007669"/>
    <property type="project" value="TreeGrafter"/>
</dbReference>
<evidence type="ECO:0000256" key="1">
    <source>
        <dbReference type="ARBA" id="ARBA00004141"/>
    </source>
</evidence>
<dbReference type="Proteomes" id="UP001150062">
    <property type="component" value="Unassembled WGS sequence"/>
</dbReference>
<evidence type="ECO:0000313" key="8">
    <source>
        <dbReference type="EMBL" id="KAJ3425798.1"/>
    </source>
</evidence>
<dbReference type="Proteomes" id="UP001146793">
    <property type="component" value="Unassembled WGS sequence"/>
</dbReference>
<dbReference type="PRINTS" id="PR02001">
    <property type="entry name" value="GCR1CAMPR"/>
</dbReference>
<keyword evidence="3 6" id="KW-1133">Transmembrane helix</keyword>
<dbReference type="SUPFAM" id="SSF81321">
    <property type="entry name" value="Family A G protein-coupled receptor-like"/>
    <property type="match status" value="1"/>
</dbReference>
<evidence type="ECO:0000259" key="7">
    <source>
        <dbReference type="Pfam" id="PF11970"/>
    </source>
</evidence>
<organism evidence="8 10">
    <name type="scientific">Anaeramoeba flamelloides</name>
    <dbReference type="NCBI Taxonomy" id="1746091"/>
    <lineage>
        <taxon>Eukaryota</taxon>
        <taxon>Metamonada</taxon>
        <taxon>Anaeramoebidae</taxon>
        <taxon>Anaeramoeba</taxon>
    </lineage>
</organism>
<dbReference type="PANTHER" id="PTHR23112">
    <property type="entry name" value="G PROTEIN-COUPLED RECEPTOR 157-RELATED"/>
    <property type="match status" value="1"/>
</dbReference>
<evidence type="ECO:0000256" key="2">
    <source>
        <dbReference type="ARBA" id="ARBA00022692"/>
    </source>
</evidence>
<dbReference type="Pfam" id="PF11970">
    <property type="entry name" value="GPR_Gpa2_C"/>
    <property type="match status" value="1"/>
</dbReference>
<evidence type="ECO:0000256" key="4">
    <source>
        <dbReference type="ARBA" id="ARBA00023136"/>
    </source>
</evidence>
<keyword evidence="4 6" id="KW-0472">Membrane</keyword>
<dbReference type="InterPro" id="IPR022596">
    <property type="entry name" value="GPR1/2/3_C"/>
</dbReference>
<gene>
    <name evidence="8" type="ORF">M0812_28244</name>
    <name evidence="9" type="ORF">M0813_23234</name>
</gene>
<keyword evidence="8" id="KW-0675">Receptor</keyword>
<dbReference type="GO" id="GO:0005886">
    <property type="term" value="C:plasma membrane"/>
    <property type="evidence" value="ECO:0007669"/>
    <property type="project" value="TreeGrafter"/>
</dbReference>
<feature type="transmembrane region" description="Helical" evidence="6">
    <location>
        <begin position="13"/>
        <end position="34"/>
    </location>
</feature>
<evidence type="ECO:0000313" key="9">
    <source>
        <dbReference type="EMBL" id="KAJ6241447.1"/>
    </source>
</evidence>
<evidence type="ECO:0000313" key="10">
    <source>
        <dbReference type="Proteomes" id="UP001146793"/>
    </source>
</evidence>
<evidence type="ECO:0000256" key="3">
    <source>
        <dbReference type="ARBA" id="ARBA00022989"/>
    </source>
</evidence>
<dbReference type="PANTHER" id="PTHR23112:SF0">
    <property type="entry name" value="TRANSMEMBRANE PROTEIN 116"/>
    <property type="match status" value="1"/>
</dbReference>
<name>A0AAV7Y7L1_9EUKA</name>